<reference evidence="2 3" key="1">
    <citation type="submission" date="2016-02" db="EMBL/GenBank/DDBJ databases">
        <title>Draft genome sequence of the strain BR 10247T Bradyrhizobium neotropicale isolated from nodules of Centrolobium paraense.</title>
        <authorList>
            <person name="Simoes-Araujo J.L."/>
            <person name="Barauna A.C."/>
            <person name="Silva K."/>
            <person name="Zilli J.E."/>
        </authorList>
    </citation>
    <scope>NUCLEOTIDE SEQUENCE [LARGE SCALE GENOMIC DNA]</scope>
    <source>
        <strain evidence="2 3">BR 10247</strain>
    </source>
</reference>
<comment type="caution">
    <text evidence="2">The sequence shown here is derived from an EMBL/GenBank/DDBJ whole genome shotgun (WGS) entry which is preliminary data.</text>
</comment>
<dbReference type="AlphaFoldDB" id="A0A176YXP3"/>
<feature type="region of interest" description="Disordered" evidence="1">
    <location>
        <begin position="48"/>
        <end position="72"/>
    </location>
</feature>
<feature type="compositionally biased region" description="Low complexity" evidence="1">
    <location>
        <begin position="56"/>
        <end position="70"/>
    </location>
</feature>
<keyword evidence="3" id="KW-1185">Reference proteome</keyword>
<evidence type="ECO:0000313" key="2">
    <source>
        <dbReference type="EMBL" id="OAF12496.1"/>
    </source>
</evidence>
<accession>A0A176YXP3</accession>
<organism evidence="2 3">
    <name type="scientific">Bradyrhizobium neotropicale</name>
    <dbReference type="NCBI Taxonomy" id="1497615"/>
    <lineage>
        <taxon>Bacteria</taxon>
        <taxon>Pseudomonadati</taxon>
        <taxon>Pseudomonadota</taxon>
        <taxon>Alphaproteobacteria</taxon>
        <taxon>Hyphomicrobiales</taxon>
        <taxon>Nitrobacteraceae</taxon>
        <taxon>Bradyrhizobium</taxon>
    </lineage>
</organism>
<sequence>MVSRLRHLGLAPDSDEPRMSYMIRGERYTAELGPGGDDDVQLIHHDRNAPMNEAGPSQARPSSPAAAAPPELGHLIDQNGRRVFDTWVFIPQTASGAQINMLRNAGCLPTEGSPTMFSIYGVPHRAEWRDVNHIHIQPELASSSWPGYTSEGPPAE</sequence>
<dbReference type="EMBL" id="LSEF01000081">
    <property type="protein sequence ID" value="OAF12496.1"/>
    <property type="molecule type" value="Genomic_DNA"/>
</dbReference>
<evidence type="ECO:0000256" key="1">
    <source>
        <dbReference type="SAM" id="MobiDB-lite"/>
    </source>
</evidence>
<proteinExistence type="predicted"/>
<gene>
    <name evidence="2" type="ORF">AXW67_20005</name>
</gene>
<evidence type="ECO:0000313" key="3">
    <source>
        <dbReference type="Proteomes" id="UP000077173"/>
    </source>
</evidence>
<protein>
    <submittedName>
        <fullName evidence="2">Uncharacterized protein</fullName>
    </submittedName>
</protein>
<name>A0A176YXP3_9BRAD</name>
<dbReference type="Proteomes" id="UP000077173">
    <property type="component" value="Unassembled WGS sequence"/>
</dbReference>